<reference evidence="2 3" key="1">
    <citation type="submission" date="2020-08" db="EMBL/GenBank/DDBJ databases">
        <title>Description of novel Flavobacterium F-400 isolate.</title>
        <authorList>
            <person name="Saticioglu I."/>
            <person name="Duman M."/>
            <person name="Altun S."/>
        </authorList>
    </citation>
    <scope>NUCLEOTIDE SEQUENCE [LARGE SCALE GENOMIC DNA]</scope>
    <source>
        <strain evidence="2 3">F-400</strain>
    </source>
</reference>
<organism evidence="2 3">
    <name type="scientific">Flavobacterium turcicum</name>
    <dbReference type="NCBI Taxonomy" id="2764718"/>
    <lineage>
        <taxon>Bacteria</taxon>
        <taxon>Pseudomonadati</taxon>
        <taxon>Bacteroidota</taxon>
        <taxon>Flavobacteriia</taxon>
        <taxon>Flavobacteriales</taxon>
        <taxon>Flavobacteriaceae</taxon>
        <taxon>Flavobacterium</taxon>
    </lineage>
</organism>
<dbReference type="EMBL" id="JACRUM010000004">
    <property type="protein sequence ID" value="MBC5863555.1"/>
    <property type="molecule type" value="Genomic_DNA"/>
</dbReference>
<dbReference type="InterPro" id="IPR000073">
    <property type="entry name" value="AB_hydrolase_1"/>
</dbReference>
<evidence type="ECO:0000313" key="3">
    <source>
        <dbReference type="Proteomes" id="UP000621670"/>
    </source>
</evidence>
<dbReference type="PANTHER" id="PTHR46438">
    <property type="entry name" value="ALPHA/BETA-HYDROLASES SUPERFAMILY PROTEIN"/>
    <property type="match status" value="1"/>
</dbReference>
<evidence type="ECO:0000259" key="1">
    <source>
        <dbReference type="Pfam" id="PF00561"/>
    </source>
</evidence>
<dbReference type="Proteomes" id="UP000621670">
    <property type="component" value="Unassembled WGS sequence"/>
</dbReference>
<dbReference type="RefSeq" id="WP_166136554.1">
    <property type="nucleotide sequence ID" value="NZ_JAAOBY010000005.1"/>
</dbReference>
<feature type="domain" description="AB hydrolase-1" evidence="1">
    <location>
        <begin position="80"/>
        <end position="189"/>
    </location>
</feature>
<evidence type="ECO:0000313" key="2">
    <source>
        <dbReference type="EMBL" id="MBC5863555.1"/>
    </source>
</evidence>
<name>A0ABR7JGC6_9FLAO</name>
<dbReference type="Gene3D" id="3.40.50.1820">
    <property type="entry name" value="alpha/beta hydrolase"/>
    <property type="match status" value="1"/>
</dbReference>
<dbReference type="GO" id="GO:0016787">
    <property type="term" value="F:hydrolase activity"/>
    <property type="evidence" value="ECO:0007669"/>
    <property type="project" value="UniProtKB-KW"/>
</dbReference>
<dbReference type="SUPFAM" id="SSF53474">
    <property type="entry name" value="alpha/beta-Hydrolases"/>
    <property type="match status" value="1"/>
</dbReference>
<sequence>MIKQIVYKIFTKSVGAYINLLSYLAPTKAVQLAYNLFSKPRDGKLQFDQLPTVLQQAQTQTLSFQDQKIQTYTWPGNSHVILLVHGWESNASRWEKLLPYLTKTGSTVVALDGPAHGLSSGTTFNIPHYAEFLHQVVQHFQPQTLIGHSLGGKTCLYYQSVYQSDNLKKMVILGAPSDFKIILDNYIALLSLNFRVLTGLKKYYQDVFQLNTDEFAGQHFAKNILTQGLLAHDEQDQVVLIHEGKKIATSWKNATFITTTGLGHSMHDHNLYEKISQFIQN</sequence>
<comment type="caution">
    <text evidence="2">The sequence shown here is derived from an EMBL/GenBank/DDBJ whole genome shotgun (WGS) entry which is preliminary data.</text>
</comment>
<proteinExistence type="predicted"/>
<keyword evidence="3" id="KW-1185">Reference proteome</keyword>
<keyword evidence="2" id="KW-0378">Hydrolase</keyword>
<dbReference type="Pfam" id="PF00561">
    <property type="entry name" value="Abhydrolase_1"/>
    <property type="match status" value="1"/>
</dbReference>
<dbReference type="InterPro" id="IPR029058">
    <property type="entry name" value="AB_hydrolase_fold"/>
</dbReference>
<protein>
    <submittedName>
        <fullName evidence="2">Alpha/beta fold hydrolase</fullName>
    </submittedName>
</protein>
<dbReference type="PANTHER" id="PTHR46438:SF11">
    <property type="entry name" value="LIPASE-RELATED"/>
    <property type="match status" value="1"/>
</dbReference>
<gene>
    <name evidence="2" type="ORF">H8R26_08980</name>
</gene>
<accession>A0ABR7JGC6</accession>